<name>A0A0A8YRA2_ARUDO</name>
<evidence type="ECO:0000313" key="1">
    <source>
        <dbReference type="EMBL" id="JAD24912.1"/>
    </source>
</evidence>
<accession>A0A0A8YRA2</accession>
<proteinExistence type="predicted"/>
<dbReference type="AlphaFoldDB" id="A0A0A8YRA2"/>
<dbReference type="EMBL" id="GBRH01272983">
    <property type="protein sequence ID" value="JAD24912.1"/>
    <property type="molecule type" value="Transcribed_RNA"/>
</dbReference>
<sequence>MFQINLCNFQYLAFCSPDMPENSMRRS</sequence>
<reference evidence="1" key="2">
    <citation type="journal article" date="2015" name="Data Brief">
        <title>Shoot transcriptome of the giant reed, Arundo donax.</title>
        <authorList>
            <person name="Barrero R.A."/>
            <person name="Guerrero F.D."/>
            <person name="Moolhuijzen P."/>
            <person name="Goolsby J.A."/>
            <person name="Tidwell J."/>
            <person name="Bellgard S.E."/>
            <person name="Bellgard M.I."/>
        </authorList>
    </citation>
    <scope>NUCLEOTIDE SEQUENCE</scope>
    <source>
        <tissue evidence="1">Shoot tissue taken approximately 20 cm above the soil surface</tissue>
    </source>
</reference>
<protein>
    <submittedName>
        <fullName evidence="1">Uncharacterized protein</fullName>
    </submittedName>
</protein>
<organism evidence="1">
    <name type="scientific">Arundo donax</name>
    <name type="common">Giant reed</name>
    <name type="synonym">Donax arundinaceus</name>
    <dbReference type="NCBI Taxonomy" id="35708"/>
    <lineage>
        <taxon>Eukaryota</taxon>
        <taxon>Viridiplantae</taxon>
        <taxon>Streptophyta</taxon>
        <taxon>Embryophyta</taxon>
        <taxon>Tracheophyta</taxon>
        <taxon>Spermatophyta</taxon>
        <taxon>Magnoliopsida</taxon>
        <taxon>Liliopsida</taxon>
        <taxon>Poales</taxon>
        <taxon>Poaceae</taxon>
        <taxon>PACMAD clade</taxon>
        <taxon>Arundinoideae</taxon>
        <taxon>Arundineae</taxon>
        <taxon>Arundo</taxon>
    </lineage>
</organism>
<reference evidence="1" key="1">
    <citation type="submission" date="2014-09" db="EMBL/GenBank/DDBJ databases">
        <authorList>
            <person name="Magalhaes I.L.F."/>
            <person name="Oliveira U."/>
            <person name="Santos F.R."/>
            <person name="Vidigal T.H.D.A."/>
            <person name="Brescovit A.D."/>
            <person name="Santos A.J."/>
        </authorList>
    </citation>
    <scope>NUCLEOTIDE SEQUENCE</scope>
    <source>
        <tissue evidence="1">Shoot tissue taken approximately 20 cm above the soil surface</tissue>
    </source>
</reference>